<evidence type="ECO:0000256" key="2">
    <source>
        <dbReference type="SAM" id="SignalP"/>
    </source>
</evidence>
<dbReference type="Proteomes" id="UP001146120">
    <property type="component" value="Unassembled WGS sequence"/>
</dbReference>
<feature type="signal peptide" evidence="2">
    <location>
        <begin position="1"/>
        <end position="20"/>
    </location>
</feature>
<feature type="compositionally biased region" description="Low complexity" evidence="1">
    <location>
        <begin position="490"/>
        <end position="550"/>
    </location>
</feature>
<dbReference type="PANTHER" id="PTHR40855">
    <property type="entry name" value="DIOX_N DOMAIN-CONTAINING PROTEIN"/>
    <property type="match status" value="1"/>
</dbReference>
<evidence type="ECO:0000256" key="1">
    <source>
        <dbReference type="SAM" id="MobiDB-lite"/>
    </source>
</evidence>
<proteinExistence type="predicted"/>
<feature type="region of interest" description="Disordered" evidence="1">
    <location>
        <begin position="440"/>
        <end position="571"/>
    </location>
</feature>
<accession>A0AAV2ZF24</accession>
<gene>
    <name evidence="3" type="ORF">N0F65_005684</name>
</gene>
<keyword evidence="2" id="KW-0732">Signal</keyword>
<reference evidence="3" key="2">
    <citation type="journal article" date="2023" name="Microbiol Resour">
        <title>Decontamination and Annotation of the Draft Genome Sequence of the Oomycete Lagenidium giganteum ARSEF 373.</title>
        <authorList>
            <person name="Morgan W.R."/>
            <person name="Tartar A."/>
        </authorList>
    </citation>
    <scope>NUCLEOTIDE SEQUENCE</scope>
    <source>
        <strain evidence="3">ARSEF 373</strain>
    </source>
</reference>
<dbReference type="EMBL" id="DAKRPA010000015">
    <property type="protein sequence ID" value="DBA03794.1"/>
    <property type="molecule type" value="Genomic_DNA"/>
</dbReference>
<dbReference type="PANTHER" id="PTHR40855:SF1">
    <property type="entry name" value="CLAVAMINATE SYNTHASE-LIKE PROTEIN"/>
    <property type="match status" value="1"/>
</dbReference>
<keyword evidence="4" id="KW-1185">Reference proteome</keyword>
<sequence length="571" mass="59967">MVSVSTMLLGLASTSALAHASYDDLPTYTIPSFNYDTLDSAEQASDILGALKTDGIVALNNVPNYEALRQQFLAKATECALAGVANPGDDTTFVSSKRFDDNTKRYTISTNAGLELPAAADDVEAKCPGYRALYQEFSATVERAVNNFGAALDKTSFTASDGQQVISSRKLVSEAVRLDHFHAYEAAQQQTPSERRLAMSLPLHEDHGLFIAMSAPKFFEVTPAGQLHERRLANDASGLIIQTGNGQRVRPVLKDDEVVIMMGTGASRWLKTSEHIPAVMHGMKMPESLVASGSRELRAWFGKMTLLPSYQRLLEDEHTVFDAHVNRTTRFLLQQEPEAKVIGCATGRRLTPSEGKCTLQRCTVKPGKSDPGDGCQTICNRENHDPEDAPNCKDYCDCSPVPGPAERCWMLCVANLPDSECPLSSQTCKDQSLICKATPTAAPTPAPAPPTTAPPTTAPPTTAPPTTAPPTTAPPTTAPPTTGPAPGPAPTTSAPVPGPAPTTSAPVPGPAPTTSAPVPGPAPTTSAPVSVPGPAPSTTAPTPGATTKAPAPGPVPTSAKPAYPTPSHLQC</sequence>
<protein>
    <submittedName>
        <fullName evidence="3">Uncharacterized protein</fullName>
    </submittedName>
</protein>
<evidence type="ECO:0000313" key="3">
    <source>
        <dbReference type="EMBL" id="DBA03794.1"/>
    </source>
</evidence>
<evidence type="ECO:0000313" key="4">
    <source>
        <dbReference type="Proteomes" id="UP001146120"/>
    </source>
</evidence>
<feature type="chain" id="PRO_5043472424" evidence="2">
    <location>
        <begin position="21"/>
        <end position="571"/>
    </location>
</feature>
<dbReference type="AlphaFoldDB" id="A0AAV2ZF24"/>
<feature type="compositionally biased region" description="Pro residues" evidence="1">
    <location>
        <begin position="442"/>
        <end position="489"/>
    </location>
</feature>
<organism evidence="3 4">
    <name type="scientific">Lagenidium giganteum</name>
    <dbReference type="NCBI Taxonomy" id="4803"/>
    <lineage>
        <taxon>Eukaryota</taxon>
        <taxon>Sar</taxon>
        <taxon>Stramenopiles</taxon>
        <taxon>Oomycota</taxon>
        <taxon>Peronosporomycetes</taxon>
        <taxon>Pythiales</taxon>
        <taxon>Pythiaceae</taxon>
    </lineage>
</organism>
<reference evidence="3" key="1">
    <citation type="submission" date="2022-11" db="EMBL/GenBank/DDBJ databases">
        <authorList>
            <person name="Morgan W.R."/>
            <person name="Tartar A."/>
        </authorList>
    </citation>
    <scope>NUCLEOTIDE SEQUENCE</scope>
    <source>
        <strain evidence="3">ARSEF 373</strain>
    </source>
</reference>
<name>A0AAV2ZF24_9STRA</name>
<comment type="caution">
    <text evidence="3">The sequence shown here is derived from an EMBL/GenBank/DDBJ whole genome shotgun (WGS) entry which is preliminary data.</text>
</comment>
<dbReference type="PRINTS" id="PR01217">
    <property type="entry name" value="PRICHEXTENSN"/>
</dbReference>